<keyword evidence="2" id="KW-1185">Reference proteome</keyword>
<dbReference type="eggNOG" id="ENOG502SAKH">
    <property type="taxonomic scope" value="Eukaryota"/>
</dbReference>
<dbReference type="Proteomes" id="UP000007799">
    <property type="component" value="Unassembled WGS sequence"/>
</dbReference>
<proteinExistence type="predicted"/>
<sequence>MDQDEDLCAVVQAHALKKPHMLGTNHTNAFIQPAQPTLHKPSMLSLCRADNVYEAAVFKGNDTIYVPLRHMEVLFNASRFDEVTFDEGEAFLGNHAGVFESRQRAFKINFWRFSETSNEMKVVRSFAVLDMVVFHKIKSRLGNM</sequence>
<evidence type="ECO:0000313" key="2">
    <source>
        <dbReference type="Proteomes" id="UP000007799"/>
    </source>
</evidence>
<gene>
    <name evidence="1" type="ORF">PTSG_08490</name>
</gene>
<dbReference type="InParanoid" id="F2UJU6"/>
<organism evidence="2">
    <name type="scientific">Salpingoeca rosetta (strain ATCC 50818 / BSB-021)</name>
    <dbReference type="NCBI Taxonomy" id="946362"/>
    <lineage>
        <taxon>Eukaryota</taxon>
        <taxon>Choanoflagellata</taxon>
        <taxon>Craspedida</taxon>
        <taxon>Salpingoecidae</taxon>
        <taxon>Salpingoeca</taxon>
    </lineage>
</organism>
<dbReference type="OrthoDB" id="691673at2759"/>
<protein>
    <submittedName>
        <fullName evidence="1">Uncharacterized protein</fullName>
    </submittedName>
</protein>
<name>F2UJU6_SALR5</name>
<evidence type="ECO:0000313" key="1">
    <source>
        <dbReference type="EMBL" id="EGD77395.1"/>
    </source>
</evidence>
<dbReference type="KEGG" id="sre:PTSG_08490"/>
<reference evidence="1" key="1">
    <citation type="submission" date="2009-08" db="EMBL/GenBank/DDBJ databases">
        <title>Annotation of Salpingoeca rosetta.</title>
        <authorList>
            <consortium name="The Broad Institute Genome Sequencing Platform"/>
            <person name="Russ C."/>
            <person name="Cuomo C."/>
            <person name="Burger G."/>
            <person name="Gray M.W."/>
            <person name="Holland P.W.H."/>
            <person name="King N."/>
            <person name="Lang F.B.F."/>
            <person name="Roger A.J."/>
            <person name="Ruiz-Trillo I."/>
            <person name="Young S.K."/>
            <person name="Zeng Q."/>
            <person name="Gargeya S."/>
            <person name="Alvarado L."/>
            <person name="Berlin A."/>
            <person name="Chapman S.B."/>
            <person name="Chen Z."/>
            <person name="Freedman E."/>
            <person name="Gellesch M."/>
            <person name="Goldberg J."/>
            <person name="Griggs A."/>
            <person name="Gujja S."/>
            <person name="Heilman E."/>
            <person name="Heiman D."/>
            <person name="Howarth C."/>
            <person name="Mehta T."/>
            <person name="Neiman D."/>
            <person name="Pearson M."/>
            <person name="Roberts A."/>
            <person name="Saif S."/>
            <person name="Shea T."/>
            <person name="Shenoy N."/>
            <person name="Sisk P."/>
            <person name="Stolte C."/>
            <person name="Sykes S."/>
            <person name="White J."/>
            <person name="Yandava C."/>
            <person name="Haas B."/>
            <person name="Nusbaum C."/>
            <person name="Birren B."/>
        </authorList>
    </citation>
    <scope>NUCLEOTIDE SEQUENCE [LARGE SCALE GENOMIC DNA]</scope>
    <source>
        <strain evidence="1">ATCC 50818</strain>
    </source>
</reference>
<dbReference type="RefSeq" id="XP_004990739.1">
    <property type="nucleotide sequence ID" value="XM_004990682.1"/>
</dbReference>
<accession>F2UJU6</accession>
<dbReference type="GeneID" id="16071297"/>
<dbReference type="EMBL" id="GL832977">
    <property type="protein sequence ID" value="EGD77395.1"/>
    <property type="molecule type" value="Genomic_DNA"/>
</dbReference>
<dbReference type="AlphaFoldDB" id="F2UJU6"/>